<protein>
    <recommendedName>
        <fullName evidence="3">Carbon monoxide dehydrogenase subunit G</fullName>
    </recommendedName>
</protein>
<reference evidence="1" key="2">
    <citation type="submission" date="2022-09" db="EMBL/GenBank/DDBJ databases">
        <authorList>
            <person name="Sun Q."/>
            <person name="Ohkuma M."/>
        </authorList>
    </citation>
    <scope>NUCLEOTIDE SEQUENCE</scope>
    <source>
        <strain evidence="1">JCM 13583</strain>
    </source>
</reference>
<accession>A0AA37FBI4</accession>
<keyword evidence="2" id="KW-1185">Reference proteome</keyword>
<dbReference type="RefSeq" id="WP_188681445.1">
    <property type="nucleotide sequence ID" value="NZ_BMNY01000002.1"/>
</dbReference>
<dbReference type="Proteomes" id="UP000632195">
    <property type="component" value="Unassembled WGS sequence"/>
</dbReference>
<dbReference type="AlphaFoldDB" id="A0AA37FBI4"/>
<organism evidence="1 2">
    <name type="scientific">Thermogymnomonas acidicola</name>
    <dbReference type="NCBI Taxonomy" id="399579"/>
    <lineage>
        <taxon>Archaea</taxon>
        <taxon>Methanobacteriati</taxon>
        <taxon>Thermoplasmatota</taxon>
        <taxon>Thermoplasmata</taxon>
        <taxon>Thermoplasmatales</taxon>
        <taxon>Thermogymnomonas</taxon>
    </lineage>
</organism>
<sequence length="150" mass="15980">MPGLSGRFTMKVSPDVAGKLLSDPERLSSCLPGVSGCERQNERVVCRVRLDTAGIDSGYLTKLSGKMSIEGPLQGDAIGYRIQGRVAGASLNLSLSLQVSPSAEGSEVSWTAEIDFGLLGRMLGQERLLEVTEANVDKVIRCIGERLTSP</sequence>
<evidence type="ECO:0000313" key="2">
    <source>
        <dbReference type="Proteomes" id="UP000632195"/>
    </source>
</evidence>
<proteinExistence type="predicted"/>
<evidence type="ECO:0000313" key="1">
    <source>
        <dbReference type="EMBL" id="GGM76452.1"/>
    </source>
</evidence>
<dbReference type="Gene3D" id="3.30.530.20">
    <property type="match status" value="1"/>
</dbReference>
<dbReference type="SUPFAM" id="SSF55961">
    <property type="entry name" value="Bet v1-like"/>
    <property type="match status" value="1"/>
</dbReference>
<dbReference type="InterPro" id="IPR010419">
    <property type="entry name" value="CO_DH_gsu"/>
</dbReference>
<dbReference type="InterPro" id="IPR023393">
    <property type="entry name" value="START-like_dom_sf"/>
</dbReference>
<comment type="caution">
    <text evidence="1">The sequence shown here is derived from an EMBL/GenBank/DDBJ whole genome shotgun (WGS) entry which is preliminary data.</text>
</comment>
<reference evidence="1" key="1">
    <citation type="journal article" date="2014" name="Int. J. Syst. Evol. Microbiol.">
        <title>Complete genome sequence of Corynebacterium casei LMG S-19264T (=DSM 44701T), isolated from a smear-ripened cheese.</title>
        <authorList>
            <consortium name="US DOE Joint Genome Institute (JGI-PGF)"/>
            <person name="Walter F."/>
            <person name="Albersmeier A."/>
            <person name="Kalinowski J."/>
            <person name="Ruckert C."/>
        </authorList>
    </citation>
    <scope>NUCLEOTIDE SEQUENCE</scope>
    <source>
        <strain evidence="1">JCM 13583</strain>
    </source>
</reference>
<dbReference type="Pfam" id="PF06240">
    <property type="entry name" value="COXG"/>
    <property type="match status" value="1"/>
</dbReference>
<name>A0AA37FBI4_9ARCH</name>
<evidence type="ECO:0008006" key="3">
    <source>
        <dbReference type="Google" id="ProtNLM"/>
    </source>
</evidence>
<gene>
    <name evidence="1" type="ORF">GCM10007108_13020</name>
</gene>
<dbReference type="EMBL" id="BMNY01000002">
    <property type="protein sequence ID" value="GGM76452.1"/>
    <property type="molecule type" value="Genomic_DNA"/>
</dbReference>